<sequence>MQPRRNSSSKIGRRPTTTRERIAAVGLDLFAARGFDDTSVDDIAEAAGIARRTFFRYFPSKNAVPWGDFDAHLSEMRVMLSELPDDIPVLDGLVSALLAFNTFPPEVAAGHRERMRLIFVVPSLQAYSVVMYEGWRSVVAEYVARRLGVEPTDQLPCTVGYLLLGVALAAYETWLTDNSSDLIDLLTKGSRLLYTSLSDLNEPQLNGDAHHDS</sequence>
<feature type="domain" description="HTH tetR-type" evidence="5">
    <location>
        <begin position="16"/>
        <end position="76"/>
    </location>
</feature>
<dbReference type="Pfam" id="PF00440">
    <property type="entry name" value="TetR_N"/>
    <property type="match status" value="1"/>
</dbReference>
<dbReference type="OrthoDB" id="956698at2"/>
<dbReference type="AlphaFoldDB" id="A0A3S3A3V4"/>
<protein>
    <submittedName>
        <fullName evidence="6">Mycofactocin system transcriptional regulator</fullName>
    </submittedName>
</protein>
<reference evidence="6 7" key="1">
    <citation type="submission" date="2018-11" db="EMBL/GenBank/DDBJ databases">
        <title>Rhodococcus spongicola sp. nov. and Rhodococcus xishaensis sp. nov. from marine sponges.</title>
        <authorList>
            <person name="Li L."/>
            <person name="Lin H.W."/>
        </authorList>
    </citation>
    <scope>NUCLEOTIDE SEQUENCE [LARGE SCALE GENOMIC DNA]</scope>
    <source>
        <strain evidence="6 7">LHW50502</strain>
    </source>
</reference>
<dbReference type="Gene3D" id="1.10.357.10">
    <property type="entry name" value="Tetracycline Repressor, domain 2"/>
    <property type="match status" value="1"/>
</dbReference>
<dbReference type="Pfam" id="PF17754">
    <property type="entry name" value="TetR_C_14"/>
    <property type="match status" value="1"/>
</dbReference>
<evidence type="ECO:0000313" key="7">
    <source>
        <dbReference type="Proteomes" id="UP000284333"/>
    </source>
</evidence>
<dbReference type="InterPro" id="IPR023772">
    <property type="entry name" value="DNA-bd_HTH_TetR-type_CS"/>
</dbReference>
<dbReference type="RefSeq" id="WP_127947785.1">
    <property type="nucleotide sequence ID" value="NZ_RKLN01000005.1"/>
</dbReference>
<dbReference type="GO" id="GO:0000976">
    <property type="term" value="F:transcription cis-regulatory region binding"/>
    <property type="evidence" value="ECO:0007669"/>
    <property type="project" value="TreeGrafter"/>
</dbReference>
<dbReference type="Gene3D" id="1.10.10.60">
    <property type="entry name" value="Homeodomain-like"/>
    <property type="match status" value="1"/>
</dbReference>
<dbReference type="InterPro" id="IPR001647">
    <property type="entry name" value="HTH_TetR"/>
</dbReference>
<evidence type="ECO:0000256" key="3">
    <source>
        <dbReference type="ARBA" id="ARBA00023163"/>
    </source>
</evidence>
<keyword evidence="2 4" id="KW-0238">DNA-binding</keyword>
<dbReference type="PROSITE" id="PS01081">
    <property type="entry name" value="HTH_TETR_1"/>
    <property type="match status" value="1"/>
</dbReference>
<evidence type="ECO:0000256" key="2">
    <source>
        <dbReference type="ARBA" id="ARBA00023125"/>
    </source>
</evidence>
<keyword evidence="7" id="KW-1185">Reference proteome</keyword>
<dbReference type="PANTHER" id="PTHR30055">
    <property type="entry name" value="HTH-TYPE TRANSCRIPTIONAL REGULATOR RUTR"/>
    <property type="match status" value="1"/>
</dbReference>
<dbReference type="GO" id="GO:0003700">
    <property type="term" value="F:DNA-binding transcription factor activity"/>
    <property type="evidence" value="ECO:0007669"/>
    <property type="project" value="TreeGrafter"/>
</dbReference>
<dbReference type="InterPro" id="IPR041347">
    <property type="entry name" value="MftR_C"/>
</dbReference>
<feature type="DNA-binding region" description="H-T-H motif" evidence="4">
    <location>
        <begin position="39"/>
        <end position="58"/>
    </location>
</feature>
<dbReference type="InterPro" id="IPR050109">
    <property type="entry name" value="HTH-type_TetR-like_transc_reg"/>
</dbReference>
<name>A0A3S3A3V4_9NOCA</name>
<dbReference type="PRINTS" id="PR00455">
    <property type="entry name" value="HTHTETR"/>
</dbReference>
<gene>
    <name evidence="6" type="primary">mftR</name>
    <name evidence="6" type="ORF">EF834_13665</name>
</gene>
<evidence type="ECO:0000259" key="5">
    <source>
        <dbReference type="PROSITE" id="PS50977"/>
    </source>
</evidence>
<accession>A0A3S3A3V4</accession>
<evidence type="ECO:0000313" key="6">
    <source>
        <dbReference type="EMBL" id="RVW01487.1"/>
    </source>
</evidence>
<dbReference type="InterPro" id="IPR009057">
    <property type="entry name" value="Homeodomain-like_sf"/>
</dbReference>
<comment type="caution">
    <text evidence="6">The sequence shown here is derived from an EMBL/GenBank/DDBJ whole genome shotgun (WGS) entry which is preliminary data.</text>
</comment>
<dbReference type="Proteomes" id="UP000284333">
    <property type="component" value="Unassembled WGS sequence"/>
</dbReference>
<organism evidence="6 7">
    <name type="scientific">Rhodococcus spongiicola</name>
    <dbReference type="NCBI Taxonomy" id="2487352"/>
    <lineage>
        <taxon>Bacteria</taxon>
        <taxon>Bacillati</taxon>
        <taxon>Actinomycetota</taxon>
        <taxon>Actinomycetes</taxon>
        <taxon>Mycobacteriales</taxon>
        <taxon>Nocardiaceae</taxon>
        <taxon>Rhodococcus</taxon>
    </lineage>
</organism>
<dbReference type="PROSITE" id="PS50977">
    <property type="entry name" value="HTH_TETR_2"/>
    <property type="match status" value="1"/>
</dbReference>
<evidence type="ECO:0000256" key="4">
    <source>
        <dbReference type="PROSITE-ProRule" id="PRU00335"/>
    </source>
</evidence>
<keyword evidence="3" id="KW-0804">Transcription</keyword>
<dbReference type="PANTHER" id="PTHR30055:SF238">
    <property type="entry name" value="MYCOFACTOCIN BIOSYNTHESIS TRANSCRIPTIONAL REGULATOR MFTR-RELATED"/>
    <property type="match status" value="1"/>
</dbReference>
<evidence type="ECO:0000256" key="1">
    <source>
        <dbReference type="ARBA" id="ARBA00023015"/>
    </source>
</evidence>
<keyword evidence="1" id="KW-0805">Transcription regulation</keyword>
<dbReference type="EMBL" id="RKLN01000005">
    <property type="protein sequence ID" value="RVW01487.1"/>
    <property type="molecule type" value="Genomic_DNA"/>
</dbReference>
<dbReference type="InterPro" id="IPR023851">
    <property type="entry name" value="Tscrpt_reg_TetR-type"/>
</dbReference>
<dbReference type="NCBIfam" id="TIGR03968">
    <property type="entry name" value="mycofact_TetR"/>
    <property type="match status" value="1"/>
</dbReference>
<dbReference type="SUPFAM" id="SSF46689">
    <property type="entry name" value="Homeodomain-like"/>
    <property type="match status" value="1"/>
</dbReference>
<proteinExistence type="predicted"/>